<evidence type="ECO:0000313" key="2">
    <source>
        <dbReference type="EMBL" id="KAF2258630.1"/>
    </source>
</evidence>
<gene>
    <name evidence="2" type="ORF">CC78DRAFT_586916</name>
</gene>
<name>A0A9P4MV58_9PLEO</name>
<evidence type="ECO:0000256" key="1">
    <source>
        <dbReference type="SAM" id="Phobius"/>
    </source>
</evidence>
<proteinExistence type="predicted"/>
<accession>A0A9P4MV58</accession>
<feature type="transmembrane region" description="Helical" evidence="1">
    <location>
        <begin position="128"/>
        <end position="145"/>
    </location>
</feature>
<feature type="transmembrane region" description="Helical" evidence="1">
    <location>
        <begin position="20"/>
        <end position="40"/>
    </location>
</feature>
<dbReference type="AlphaFoldDB" id="A0A9P4MV58"/>
<keyword evidence="1" id="KW-1133">Transmembrane helix</keyword>
<reference evidence="3" key="1">
    <citation type="journal article" date="2020" name="Stud. Mycol.">
        <title>101 Dothideomycetes genomes: A test case for predicting lifestyles and emergence of pathogens.</title>
        <authorList>
            <person name="Haridas S."/>
            <person name="Albert R."/>
            <person name="Binder M."/>
            <person name="Bloem J."/>
            <person name="LaButti K."/>
            <person name="Salamov A."/>
            <person name="Andreopoulos B."/>
            <person name="Baker S."/>
            <person name="Barry K."/>
            <person name="Bills G."/>
            <person name="Bluhm B."/>
            <person name="Cannon C."/>
            <person name="Castanera R."/>
            <person name="Culley D."/>
            <person name="Daum C."/>
            <person name="Ezra D."/>
            <person name="Gonzalez J."/>
            <person name="Henrissat B."/>
            <person name="Kuo A."/>
            <person name="Liang C."/>
            <person name="Lipzen A."/>
            <person name="Lutzoni F."/>
            <person name="Magnuson J."/>
            <person name="Mondo S."/>
            <person name="Nolan M."/>
            <person name="Ohm R."/>
            <person name="Pangilinan J."/>
            <person name="Park H.-J."/>
            <person name="Ramirez L."/>
            <person name="Alfaro M."/>
            <person name="Sun H."/>
            <person name="Tritt A."/>
            <person name="Yoshinaga Y."/>
            <person name="Zwiers L.-H."/>
            <person name="Turgeon B."/>
            <person name="Goodwin S."/>
            <person name="Spatafora J."/>
            <person name="Crous P."/>
            <person name="Grigoriev I."/>
        </authorList>
    </citation>
    <scope>NUCLEOTIDE SEQUENCE [LARGE SCALE GENOMIC DNA]</scope>
    <source>
        <strain evidence="3">CBS 304.66</strain>
    </source>
</reference>
<keyword evidence="1" id="KW-0472">Membrane</keyword>
<organism evidence="2 3">
    <name type="scientific">Lojkania enalia</name>
    <dbReference type="NCBI Taxonomy" id="147567"/>
    <lineage>
        <taxon>Eukaryota</taxon>
        <taxon>Fungi</taxon>
        <taxon>Dikarya</taxon>
        <taxon>Ascomycota</taxon>
        <taxon>Pezizomycotina</taxon>
        <taxon>Dothideomycetes</taxon>
        <taxon>Pleosporomycetidae</taxon>
        <taxon>Pleosporales</taxon>
        <taxon>Pleosporales incertae sedis</taxon>
        <taxon>Lojkania</taxon>
    </lineage>
</organism>
<dbReference type="EMBL" id="ML986749">
    <property type="protein sequence ID" value="KAF2258630.1"/>
    <property type="molecule type" value="Genomic_DNA"/>
</dbReference>
<dbReference type="Proteomes" id="UP000800093">
    <property type="component" value="Unassembled WGS sequence"/>
</dbReference>
<protein>
    <submittedName>
        <fullName evidence="2">Uncharacterized protein</fullName>
    </submittedName>
</protein>
<keyword evidence="1" id="KW-0812">Transmembrane</keyword>
<comment type="caution">
    <text evidence="2">The sequence shown here is derived from an EMBL/GenBank/DDBJ whole genome shotgun (WGS) entry which is preliminary data.</text>
</comment>
<sequence>MSPRPVFPNLLQPTAVDDLLVAALIFALLIPTIVFLYVLLTWDFKALIKRKLLYRGRLFILLVSPFVAFGICRAKNAPNLAFLFLLDGTTTEALIIEVDGEQSIQRRIKSFFPSPRASSMLHYHHHHHHLLLLLLLLLAAAVVEFRKI</sequence>
<evidence type="ECO:0000313" key="3">
    <source>
        <dbReference type="Proteomes" id="UP000800093"/>
    </source>
</evidence>
<feature type="transmembrane region" description="Helical" evidence="1">
    <location>
        <begin position="52"/>
        <end position="71"/>
    </location>
</feature>
<keyword evidence="3" id="KW-1185">Reference proteome</keyword>